<gene>
    <name evidence="4" type="ORF">MOQ_002385</name>
</gene>
<dbReference type="InterPro" id="IPR003961">
    <property type="entry name" value="FN3_dom"/>
</dbReference>
<feature type="region of interest" description="Disordered" evidence="2">
    <location>
        <begin position="2020"/>
        <end position="2069"/>
    </location>
</feature>
<proteinExistence type="predicted"/>
<feature type="compositionally biased region" description="Basic and acidic residues" evidence="2">
    <location>
        <begin position="2020"/>
        <end position="2041"/>
    </location>
</feature>
<feature type="compositionally biased region" description="Low complexity" evidence="2">
    <location>
        <begin position="2058"/>
        <end position="2069"/>
    </location>
</feature>
<dbReference type="Proteomes" id="UP000007350">
    <property type="component" value="Unassembled WGS sequence"/>
</dbReference>
<feature type="domain" description="Fibronectin type-III" evidence="3">
    <location>
        <begin position="3638"/>
        <end position="3752"/>
    </location>
</feature>
<evidence type="ECO:0000256" key="2">
    <source>
        <dbReference type="SAM" id="MobiDB-lite"/>
    </source>
</evidence>
<feature type="region of interest" description="Disordered" evidence="2">
    <location>
        <begin position="636"/>
        <end position="664"/>
    </location>
</feature>
<accession>K2N3Y1</accession>
<dbReference type="OrthoDB" id="261433at2759"/>
<dbReference type="CDD" id="cd00063">
    <property type="entry name" value="FN3"/>
    <property type="match status" value="15"/>
</dbReference>
<dbReference type="InterPro" id="IPR013783">
    <property type="entry name" value="Ig-like_fold"/>
</dbReference>
<dbReference type="Pfam" id="PF00041">
    <property type="entry name" value="fn3"/>
    <property type="match status" value="2"/>
</dbReference>
<feature type="domain" description="Fibronectin type-III" evidence="3">
    <location>
        <begin position="1755"/>
        <end position="1871"/>
    </location>
</feature>
<evidence type="ECO:0000256" key="1">
    <source>
        <dbReference type="ARBA" id="ARBA00022737"/>
    </source>
</evidence>
<reference evidence="4 5" key="1">
    <citation type="journal article" date="2012" name="BMC Genomics">
        <title>Comparative genomic analysis of human infective Trypanosoma cruzi lineages with the bat-restricted subspecies T. cruzi marinkellei.</title>
        <authorList>
            <person name="Franzen O."/>
            <person name="Talavera-Lopez C."/>
            <person name="Ochaya S."/>
            <person name="Butler C.E."/>
            <person name="Messenger L.A."/>
            <person name="Lewis M.D."/>
            <person name="Llewellyn M.S."/>
            <person name="Marinkelle C.J."/>
            <person name="Tyler K.M."/>
            <person name="Miles M.A."/>
            <person name="Andersson B."/>
        </authorList>
    </citation>
    <scope>NUCLEOTIDE SEQUENCE [LARGE SCALE GENOMIC DNA]</scope>
    <source>
        <strain evidence="4 5">B7</strain>
    </source>
</reference>
<feature type="compositionally biased region" description="Polar residues" evidence="2">
    <location>
        <begin position="1584"/>
        <end position="1600"/>
    </location>
</feature>
<organism evidence="4 5">
    <name type="scientific">Trypanosoma cruzi marinkellei</name>
    <dbReference type="NCBI Taxonomy" id="85056"/>
    <lineage>
        <taxon>Eukaryota</taxon>
        <taxon>Discoba</taxon>
        <taxon>Euglenozoa</taxon>
        <taxon>Kinetoplastea</taxon>
        <taxon>Metakinetoplastina</taxon>
        <taxon>Trypanosomatida</taxon>
        <taxon>Trypanosomatidae</taxon>
        <taxon>Trypanosoma</taxon>
        <taxon>Schizotrypanum</taxon>
    </lineage>
</organism>
<feature type="domain" description="Fibronectin type-III" evidence="3">
    <location>
        <begin position="3179"/>
        <end position="3279"/>
    </location>
</feature>
<feature type="compositionally biased region" description="Basic and acidic residues" evidence="2">
    <location>
        <begin position="4419"/>
        <end position="4429"/>
    </location>
</feature>
<evidence type="ECO:0000313" key="4">
    <source>
        <dbReference type="EMBL" id="EKF34210.1"/>
    </source>
</evidence>
<feature type="compositionally biased region" description="Acidic residues" evidence="2">
    <location>
        <begin position="1635"/>
        <end position="1667"/>
    </location>
</feature>
<name>K2N3Y1_TRYCR</name>
<protein>
    <recommendedName>
        <fullName evidence="3">Fibronectin type-III domain-containing protein</fullName>
    </recommendedName>
</protein>
<dbReference type="SMART" id="SM00060">
    <property type="entry name" value="FN3"/>
    <property type="match status" value="29"/>
</dbReference>
<dbReference type="PROSITE" id="PS50853">
    <property type="entry name" value="FN3"/>
    <property type="match status" value="12"/>
</dbReference>
<evidence type="ECO:0000313" key="5">
    <source>
        <dbReference type="Proteomes" id="UP000007350"/>
    </source>
</evidence>
<dbReference type="InterPro" id="IPR050991">
    <property type="entry name" value="ECM_Regulatory_Proteins"/>
</dbReference>
<comment type="caution">
    <text evidence="4">The sequence shown here is derived from an EMBL/GenBank/DDBJ whole genome shotgun (WGS) entry which is preliminary data.</text>
</comment>
<feature type="domain" description="Fibronectin type-III" evidence="3">
    <location>
        <begin position="4218"/>
        <end position="4318"/>
    </location>
</feature>
<feature type="region of interest" description="Disordered" evidence="2">
    <location>
        <begin position="4349"/>
        <end position="4435"/>
    </location>
</feature>
<feature type="domain" description="Fibronectin type-III" evidence="3">
    <location>
        <begin position="3419"/>
        <end position="3533"/>
    </location>
</feature>
<feature type="domain" description="Fibronectin type-III" evidence="3">
    <location>
        <begin position="1101"/>
        <end position="1208"/>
    </location>
</feature>
<dbReference type="SUPFAM" id="SSF49265">
    <property type="entry name" value="Fibronectin type III"/>
    <property type="match status" value="19"/>
</dbReference>
<feature type="domain" description="Fibronectin type-III" evidence="3">
    <location>
        <begin position="214"/>
        <end position="316"/>
    </location>
</feature>
<feature type="region of interest" description="Disordered" evidence="2">
    <location>
        <begin position="4316"/>
        <end position="4336"/>
    </location>
</feature>
<dbReference type="Gene3D" id="2.60.40.10">
    <property type="entry name" value="Immunoglobulins"/>
    <property type="match status" value="17"/>
</dbReference>
<feature type="domain" description="Fibronectin type-III" evidence="3">
    <location>
        <begin position="1413"/>
        <end position="1520"/>
    </location>
</feature>
<dbReference type="InterPro" id="IPR036116">
    <property type="entry name" value="FN3_sf"/>
</dbReference>
<feature type="region of interest" description="Disordered" evidence="2">
    <location>
        <begin position="1565"/>
        <end position="1667"/>
    </location>
</feature>
<feature type="domain" description="Fibronectin type-III" evidence="3">
    <location>
        <begin position="511"/>
        <end position="614"/>
    </location>
</feature>
<keyword evidence="5" id="KW-1185">Reference proteome</keyword>
<dbReference type="PANTHER" id="PTHR46708:SF2">
    <property type="entry name" value="FIBRONECTIN TYPE-III DOMAIN-CONTAINING PROTEIN"/>
    <property type="match status" value="1"/>
</dbReference>
<feature type="compositionally biased region" description="Low complexity" evidence="2">
    <location>
        <begin position="4374"/>
        <end position="4396"/>
    </location>
</feature>
<feature type="compositionally biased region" description="Acidic residues" evidence="2">
    <location>
        <begin position="636"/>
        <end position="649"/>
    </location>
</feature>
<feature type="domain" description="Fibronectin type-III" evidence="3">
    <location>
        <begin position="317"/>
        <end position="410"/>
    </location>
</feature>
<feature type="domain" description="Fibronectin type-III" evidence="3">
    <location>
        <begin position="757"/>
        <end position="862"/>
    </location>
</feature>
<keyword evidence="1" id="KW-0677">Repeat</keyword>
<feature type="compositionally biased region" description="Basic and acidic residues" evidence="2">
    <location>
        <begin position="4316"/>
        <end position="4329"/>
    </location>
</feature>
<dbReference type="PANTHER" id="PTHR46708">
    <property type="entry name" value="TENASCIN"/>
    <property type="match status" value="1"/>
</dbReference>
<evidence type="ECO:0000259" key="3">
    <source>
        <dbReference type="PROSITE" id="PS50853"/>
    </source>
</evidence>
<sequence>MPQEENIVCHAVVLRMGELFGEFGFEFDSSHLANDVAAVTKWNLHIDLEDFDGSPEFYFDEEMSIEKSRKVVKLRAGRFYLARVRVFLADTLNWSAWSDTIRTATLHAVLGQVKEIGEDYVRVQWNRPPRDTSHIIAERDVQATQVIADILDLELRIMREDEMVQEFCDRFAVGVRTYTVRGLRPGTAYIVMIRYKTLINSMKNWMEVGRLYTKSRNVMSLVSRGEDVIKVSWHPGPSPVDAVGYIVPETTVHLYEVYLEGEDTTMNTVQLPEQQREYRVEGLSPGTLYAFYVRSLTIEGIWGCRSEPCKVRTAEIPELSVVASGETFLSFTWMRGHEEVEESRVEFCLQSFTSRHKQQEIIPIGPRAEDKVIHVRELTAGTEYSISIRTFLQGEWGRWTEPQRFRTQFKVSLSFLERGEDFFTIALEDQNNTISNSHFNVMVMRVGKGDERFVVLDQEFEREPSEPGFRVGSLESNTVYEVKCRRWQHNCVTGYEGWGEFTAPIQIQTLQHLALHVWDIGEDFAQIVWRRGVSDTAPLNCLTTQTFPDLKYEVVMGCVDTGEDYIVHRQVLQTNYTITNLRPSTTYIVSVRACNELDQWGLWSKVRLRTLASVVTSIHEIGEDFVRLMWQRENIDDDNNDGDDDDNNDGENMKKNGNCNNGNSRPIESLVNADAFVSRYAVFVCSSEDGASIPSTLSGYHMGGNSEVARYEIVTSEHTSLRMNDLLPDRDYVAVVRASTATGKWGLWSHALRFRTNPQFRIPVNNLTIGENYVNLVWSRDAHPVVDKDVFLGDLSVTGQQLRIHGVDTPYSKDHTLPADLRELKIYGLSPATAYTIQIRVCGKGGDWGRWSPPVHILTRDTIVTRAVEVAEDYIIIAWERRKVANPKNYPTGRGIVTSYHLRVYNNSGIHSEVFLGDGDSPYLISNMAPDTYYCVEMKANYNDEEWGLWSTPMWCLTMKTLEIQTKVISEEFSCIVIKRPYQQKRLPEDDGNRASDDRIIAFGQFRPNLMLCVTSPILNPTPHISTGTTRPRHQNSSLPPDAADHRLIYQTEILCASDDTDHTIPNLRSNTVYSVSVRSKLVNGEWGIWSQPSLLFATVPATQVEFTDIGEKFLKVDWKRSVQRIPPQIKDPSVVKCGLGTISASRVKVREIGGSLQRTYELNNSLKTLRIDALSPASTYAVSVQTYNDNYEWGVWSEEEKVRTIPGIDIAVQHISEDAVWVAWKRKSDVSNFVNYDTALNVDVIPCTYEISIVGGGYFKYTKEMDTNTLFFRGLQPDTLYNFQVRAQSFGSQEWGLWSTQSFRTKPRLRVTFGNVGEHFAIVEWRRHLPSSIGERDVNTVVESEDVVQQFRLKVERAGSKETYVYDLSPYISSFRLKSLQPSSEYRVWLCAKGYEGVWGFWNDEAIFRTLPKLELDVTAIGEDYVTVSWKRGKWVGETVGDTDAVVREADGAVSGYKVRVLDINGMEVVSQSIGFRETSCTLSPLKLSSVYSVEVSAKDTYDEWGLWSDAKHFMTLEAVDLRIIRVGEVFVEVEWGRCRELLRRRRARHGRRRRRNNSILLSDESRSGESVGMNETEGIYNGDNNNADGSFKAENTSGMELPDTDVEVSANNGTSHREGPYQNEAHNMAERNDGDEDGEEYEVDYEEEEEEEGEEEEEEEEEEDEEYYYYYDKTLLHGDDGVLQWHLRVQGQRIFGGQPGAEDFAELCVAADELQCVIDSLLPYATYSVSVRAQDKGGAWGHWSEPRKLVTCPLLVLTADSVTETFIHVTWNRPPATLTLPEGFICFPPENDIHNYQVHIEPLATEAPFDEQDEPLVDGARVYETSQPSLRLWNLSPGVRYRVVVREQMINAQGEFVSNAWGCFSAMQVVETVNPMKVVPIEIGEDYCLVGWHRVQRPADIASDISLVTGVAKATAYELRAVRLDEMAKKEYQGPLALDAVVPLEANETSYHLVNIVSNTIYALSIRAHMEGYWGPWSAVTKFVSQSRLEVTVRAVYEDTFVASWSRPLPEWALSRADSRNVNRETGPRREKKPDKDFVVEEVTDEKEATGDESINENSNDNSNSLSVESSGDCFATVLIGDYSVDRYELYVDGITCEMQQCLTLPKEQMSARIGGLKHNQIYSVCVRSQSAKQHWSMLSRRESLLTLTPMCVDLSHYTETMTLIRWFRAPQDIMVYDALLEGRRAEEERRCDERERQDLFELKRRAQGMEESAERKYLSDHLAVRREHNAARRMDALHHLRIENVVLGDAEVTGYHFRFMGKIGGCMPFIPGIQRMLLQQRGTHSSRRRRQESGKKSAGRMRRQPNQEEINTHTLGDVGAGNGTVPAEADDEVPSKEVASLIDVQLGSHVTSVVVKDLEPCALFSAQLRARNAAGEWCPWSQRESITTLKAIELHQNRFGEHYINLYWHRLPAAFMQQMEDDEAQLQSLNEEFGHMSAKDLEDKKKELPEQEYNLILERLKGWRELKRQVANVRSQLSRGLGDVMVHEQTPVKGFQLRIIHESGKFMDYYIDNKNNIIHHNNDSNNHDEKDTTTMDTTEGVVTSTTSPTNFTFTVTGLVSNTMYIALLCADYGVAWGPWTTPLKFMTQNLIQLSITYISEVFVEIEWYRAPNKRIPPGEENNVLTSDAVSSEGRVCQVRITYEDEENDGKIVEEYRTMRSCNMFRIDRLRTDTKYTFAVREWDAEGDWGLWCAPKTCVTLPGMETTVKELGEDWAEITWCRKERRVDYDDDIDVLQYDLEKLSYYLRVQELPENDEDDEAHAVPLEEMRENTTELIISDEMEGIFTSSHMTHGVLPLQEHPTEFEGEKDGLQCLIRRFGKDIVSFRLENLRPDRFYNVQVMCETPEDRLGAWSSDQYFITMSKIKLSTKNIDEQYVDLVWQRLPPRQHPKLNMSRVFTGHYMTIAYVLDVKGAGDFYLHEQLQGHNNTSYHLKGLSLNTVYSARVYSINDVNMKSLWSETLRFVTLDRVKIQPSEISEQSIILEWGREEQRPSCPETGGKYDPTISVGSRESGNYLLRVYQGGEFSRSLLLEKNFPGDVHKFSLASLTPNTPYVVSVRATNLLGEWGLWSEERCVYTMKLICAEIAAVGEDYIRFLWKREEPDELQIGDSLNSSKQANKSGHDAFIEELGETEAIAMNVDTTDNDIIPERRPSENVDVAMGSVSVQPPTEANGEMSGQKRHSLRGVNRKKYPLMDRPERKGVVYKSVNTLIDIYVVSVRRADEAEDYTIEVPGDATSFTVPSLRPDTRYSLAICARYGSGQWGVSSAYVTSGTLNVLKVELSGLGEDYLTAAWQRLPFTYDTSTVSHGRKEDAIFYELAVHDFTDVSFGEEDVEDLAPRLRRTVFVPAKVWSCTVKELLSHHRYRVCVRRWYKPLEAFIHDAPCESPNTDDEQILDTIRRNHGSPGTWGECLYDVTLRDMMCFLTDSSEDFFIVRWERDPRAPALPVLNPFVQMPVQGYHLRVDEMQWDGVTVDTCADSTHIDQSLDANETNYKAQNLRPDTLYRIDVRCCVDNVWGRWSRNLFVRTLPKFVIDIANIGEDYAAFSWQRPRRSSCLSDGTEVFCGSSDNIERYHLEVVGIEHRFHVSKKFKAARNNYRIKQLEANTVYSVSVRSFDTRFDGWSLWSERVLFVTLKPMHLTVGSVAEQYVMVEWDRDEQTPEEYSEIVGEGGGIVQLGNPEVIAYQLCVFFSQHTPSLAVVDKQFPKDVTRYCLGSLSADTPYVAVLRACNTESRWGLWSKEGCFQTQRILELCVMAVGENCVRVKWERSEVDFHEDGRGVGTRAEPLIYQLLLKGETETIERLIRPIDCGVTEDDFKLPTYLLEGLTPTTNYLMALQPGYEENRWGLWTPTISFKTLQPISITPTTIGSNRLVISLCRAVEIPSTEADIVATGNEEPERTMPSGGILHYQLVLLKTDEQQIAQEKERDSDANFLSTHATVFSTTATQRTPSISTAAIGAAIVNAAAAADAVEPNSIIAAAAGEVDADEALYVPPALPAASFPVDAEALAATTDEKAVVPKGRVASVVIEEGPLVSEGYERGSLSRSAFFCLPAKKDNVVLTREFEVNKEDPTNTICELEELESSTLYKIQVRALDENGMWGTWKEINVETAPFPPHSVALHRINAQFCMLQWEPPDNRYLYRYVVEQAVAPSDTRGKTKGGIEWRVADTVEDTFCRVRFTVPPNKMRCRVKAARVGEGHEFSEFSEPVKLSSGTPPEPVTQLAITAVAYNFMTVEWAQSRSEISGTSRQARTLTYRIYLGIRDHTPILVTTVSRTTTYTLEDLEPSTEYTIQIVVENADGMSYNNPMIRAVTKSEQDSTVTRHEPGEPPLGSIVESMSSLRRTLLPEIPSARPTLIPQPPSRSKRKRISGRRTSGAATATSSTAITGTAAVSTNESRGNYRSTSRTGSATRIMEMNSKRGKQDRLPSLKRKR</sequence>
<feature type="compositionally biased region" description="Polar residues" evidence="2">
    <location>
        <begin position="4397"/>
        <end position="4412"/>
    </location>
</feature>
<feature type="domain" description="Fibronectin type-III" evidence="3">
    <location>
        <begin position="2970"/>
        <end position="3083"/>
    </location>
</feature>
<feature type="region of interest" description="Disordered" evidence="2">
    <location>
        <begin position="2283"/>
        <end position="2337"/>
    </location>
</feature>
<dbReference type="EMBL" id="AHKC01008994">
    <property type="protein sequence ID" value="EKF34210.1"/>
    <property type="molecule type" value="Genomic_DNA"/>
</dbReference>